<protein>
    <submittedName>
        <fullName evidence="2">DUF192 domain-containing protein</fullName>
    </submittedName>
</protein>
<proteinExistence type="predicted"/>
<accession>A0AAE2ZMM2</accession>
<comment type="caution">
    <text evidence="2">The sequence shown here is derived from an EMBL/GenBank/DDBJ whole genome shotgun (WGS) entry which is preliminary data.</text>
</comment>
<evidence type="ECO:0000313" key="2">
    <source>
        <dbReference type="EMBL" id="MBW8637108.1"/>
    </source>
</evidence>
<dbReference type="InterPro" id="IPR038695">
    <property type="entry name" value="Saro_0823-like_sf"/>
</dbReference>
<sequence>MQVFGRRAAHCWLALFIVFLAASSAFAQTREDGSSLQIITDSGCYEFTVELALTPAQRQVGLMNRQHLDDRAGMLFRFDQVRPVTMWMRNTLIPLDMIFIRSDGEIAHIHQNARPLDESVISSREPVAYVLEVNGGKTAELGVKPGHRVSHPLIAQ</sequence>
<keyword evidence="1" id="KW-0732">Signal</keyword>
<dbReference type="Pfam" id="PF02643">
    <property type="entry name" value="DUF192"/>
    <property type="match status" value="1"/>
</dbReference>
<dbReference type="AlphaFoldDB" id="A0AAE2ZMM2"/>
<dbReference type="Gene3D" id="2.60.120.1140">
    <property type="entry name" value="Protein of unknown function DUF192"/>
    <property type="match status" value="1"/>
</dbReference>
<organism evidence="2 3">
    <name type="scientific">Flavimaribacter sediminis</name>
    <dbReference type="NCBI Taxonomy" id="2865987"/>
    <lineage>
        <taxon>Bacteria</taxon>
        <taxon>Pseudomonadati</taxon>
        <taxon>Pseudomonadota</taxon>
        <taxon>Alphaproteobacteria</taxon>
        <taxon>Hyphomicrobiales</taxon>
        <taxon>Rhizobiaceae</taxon>
        <taxon>Flavimaribacter</taxon>
    </lineage>
</organism>
<name>A0AAE2ZMM2_9HYPH</name>
<dbReference type="PANTHER" id="PTHR37953:SF1">
    <property type="entry name" value="UPF0127 PROTEIN MJ1496"/>
    <property type="match status" value="1"/>
</dbReference>
<dbReference type="EMBL" id="JAICBX010000001">
    <property type="protein sequence ID" value="MBW8637108.1"/>
    <property type="molecule type" value="Genomic_DNA"/>
</dbReference>
<dbReference type="RefSeq" id="WP_220227732.1">
    <property type="nucleotide sequence ID" value="NZ_JAICBX010000001.1"/>
</dbReference>
<evidence type="ECO:0000313" key="3">
    <source>
        <dbReference type="Proteomes" id="UP001196509"/>
    </source>
</evidence>
<feature type="chain" id="PRO_5042109910" evidence="1">
    <location>
        <begin position="28"/>
        <end position="156"/>
    </location>
</feature>
<feature type="signal peptide" evidence="1">
    <location>
        <begin position="1"/>
        <end position="27"/>
    </location>
</feature>
<dbReference type="PANTHER" id="PTHR37953">
    <property type="entry name" value="UPF0127 PROTEIN MJ1496"/>
    <property type="match status" value="1"/>
</dbReference>
<gene>
    <name evidence="2" type="ORF">K1W69_07905</name>
</gene>
<reference evidence="2" key="1">
    <citation type="submission" date="2021-08" db="EMBL/GenBank/DDBJ databases">
        <title>Hoeflea bacterium WL0058 sp. nov., isolated from the sediment.</title>
        <authorList>
            <person name="Wang L."/>
            <person name="Zhang D."/>
        </authorList>
    </citation>
    <scope>NUCLEOTIDE SEQUENCE</scope>
    <source>
        <strain evidence="2">WL0058</strain>
    </source>
</reference>
<evidence type="ECO:0000256" key="1">
    <source>
        <dbReference type="SAM" id="SignalP"/>
    </source>
</evidence>
<keyword evidence="3" id="KW-1185">Reference proteome</keyword>
<dbReference type="Proteomes" id="UP001196509">
    <property type="component" value="Unassembled WGS sequence"/>
</dbReference>
<dbReference type="InterPro" id="IPR003795">
    <property type="entry name" value="DUF192"/>
</dbReference>